<dbReference type="GO" id="GO:0098609">
    <property type="term" value="P:cell-cell adhesion"/>
    <property type="evidence" value="ECO:0007669"/>
    <property type="project" value="UniProtKB-ARBA"/>
</dbReference>
<evidence type="ECO:0000256" key="3">
    <source>
        <dbReference type="ARBA" id="ARBA00053344"/>
    </source>
</evidence>
<dbReference type="NCBIfam" id="NF040941">
    <property type="entry name" value="GGGWT_bact"/>
    <property type="match status" value="1"/>
</dbReference>
<sequence length="293" mass="34377">MSQINILFAFFCAVISSIRCETPCGFQERTTSFLETAVDFIEKARESIPSVSSEEKCPCPAKPMDCEELLQCGHNISGVYNIWPRNRITEGKVEVYCDMTTDGGGWTLIQRRGDFKRPRDYFFKDWESYKRGFGDVAKDFWLGNDNIFAISNQRKYSIRFDLRDVEGNARYALYDQFWIENEELKYRLYIQDYSGDVNDSMIQWHHNQKFSTKDNDNDNNDAHCAQMYKGAWWYNNCHASNLNGHYYRGKHDSYADGVVWYGWKGHHESLDTTEMKIRPKNFRISSVIENCIS</sequence>
<organism evidence="7">
    <name type="scientific">Liphistius thaleban</name>
    <dbReference type="NCBI Taxonomy" id="1905330"/>
    <lineage>
        <taxon>Eukaryota</taxon>
        <taxon>Metazoa</taxon>
        <taxon>Ecdysozoa</taxon>
        <taxon>Arthropoda</taxon>
        <taxon>Chelicerata</taxon>
        <taxon>Arachnida</taxon>
        <taxon>Araneae</taxon>
        <taxon>Mesothelae</taxon>
        <taxon>Liphistiidae</taxon>
        <taxon>Liphistius</taxon>
    </lineage>
</organism>
<dbReference type="CDD" id="cd00087">
    <property type="entry name" value="FReD"/>
    <property type="match status" value="1"/>
</dbReference>
<dbReference type="PROSITE" id="PS00514">
    <property type="entry name" value="FIBRINOGEN_C_1"/>
    <property type="match status" value="1"/>
</dbReference>
<evidence type="ECO:0000259" key="5">
    <source>
        <dbReference type="PROSITE" id="PS51406"/>
    </source>
</evidence>
<feature type="signal peptide" evidence="4">
    <location>
        <begin position="1"/>
        <end position="20"/>
    </location>
</feature>
<dbReference type="FunFam" id="3.90.215.10:FF:000001">
    <property type="entry name" value="Tenascin isoform 1"/>
    <property type="match status" value="1"/>
</dbReference>
<keyword evidence="4" id="KW-0732">Signal</keyword>
<keyword evidence="2" id="KW-1015">Disulfide bond</keyword>
<dbReference type="InterPro" id="IPR050373">
    <property type="entry name" value="Fibrinogen_C-term_domain"/>
</dbReference>
<evidence type="ECO:0000256" key="1">
    <source>
        <dbReference type="ARBA" id="ARBA00022837"/>
    </source>
</evidence>
<evidence type="ECO:0000313" key="7">
    <source>
        <dbReference type="EMBL" id="SNX35085.1"/>
    </source>
</evidence>
<dbReference type="InterPro" id="IPR036056">
    <property type="entry name" value="Fibrinogen-like_C"/>
</dbReference>
<dbReference type="EMBL" id="HAHN01000214">
    <property type="protein sequence ID" value="SNX34670.1"/>
    <property type="molecule type" value="Transcribed_RNA"/>
</dbReference>
<dbReference type="Pfam" id="PF00147">
    <property type="entry name" value="Fibrinogen_C"/>
    <property type="match status" value="1"/>
</dbReference>
<protein>
    <submittedName>
        <fullName evidence="7">U58-Liphistoxin-Lth1a_1</fullName>
    </submittedName>
    <submittedName>
        <fullName evidence="6">U77-Liphistoxin-Lth1a_1</fullName>
    </submittedName>
</protein>
<evidence type="ECO:0000256" key="2">
    <source>
        <dbReference type="ARBA" id="ARBA00023157"/>
    </source>
</evidence>
<dbReference type="PROSITE" id="PS51406">
    <property type="entry name" value="FIBRINOGEN_C_2"/>
    <property type="match status" value="1"/>
</dbReference>
<dbReference type="PANTHER" id="PTHR19143">
    <property type="entry name" value="FIBRINOGEN/TENASCIN/ANGIOPOEITIN"/>
    <property type="match status" value="1"/>
</dbReference>
<evidence type="ECO:0000256" key="4">
    <source>
        <dbReference type="SAM" id="SignalP"/>
    </source>
</evidence>
<dbReference type="SUPFAM" id="SSF56496">
    <property type="entry name" value="Fibrinogen C-terminal domain-like"/>
    <property type="match status" value="1"/>
</dbReference>
<dbReference type="InterPro" id="IPR002181">
    <property type="entry name" value="Fibrinogen_a/b/g_C_dom"/>
</dbReference>
<keyword evidence="1" id="KW-0106">Calcium</keyword>
<feature type="chain" id="PRO_5033444333" evidence="4">
    <location>
        <begin position="21"/>
        <end position="293"/>
    </location>
</feature>
<dbReference type="EMBL" id="HAHN01000262">
    <property type="protein sequence ID" value="SNX35085.1"/>
    <property type="molecule type" value="Transcribed_RNA"/>
</dbReference>
<proteinExistence type="predicted"/>
<feature type="domain" description="Fibrinogen C-terminal" evidence="5">
    <location>
        <begin position="57"/>
        <end position="281"/>
    </location>
</feature>
<comment type="function">
    <text evidence="3">Lectin involved in innate immunity. Agglutinates all types of human erythrocytes, Gram-positive and Gram-negative bacteria. Has a stronger agglutinating activity towards Gram-negative bacteria than towards Gram-positive bacteria. Specifically recognizes acetyl group-containing substances on agglutinated cells. The hemagglutinating activity was inhibited by EDTA, acetyl group-containing mono- and disaccharides, N-acetyl derivatives of amino acids, other acetyl group-containing substances, propionamide and benzamide. Enhances the antimicrobial activity of big defensin against Gram-positive bacteria but not against Gram-negative bacteria.</text>
</comment>
<dbReference type="AlphaFoldDB" id="A0A4Q8K6R7"/>
<dbReference type="GO" id="GO:0005615">
    <property type="term" value="C:extracellular space"/>
    <property type="evidence" value="ECO:0007669"/>
    <property type="project" value="TreeGrafter"/>
</dbReference>
<dbReference type="PANTHER" id="PTHR19143:SF458">
    <property type="entry name" value="FIBRINOGEN C-TERMINAL DOMAIN-CONTAINING PROTEIN-RELATED"/>
    <property type="match status" value="1"/>
</dbReference>
<name>A0A4Q8K6R7_9ARAC</name>
<reference evidence="7" key="1">
    <citation type="submission" date="2017-05" db="EMBL/GenBank/DDBJ databases">
        <authorList>
            <person name="QRISCLOUD D."/>
        </authorList>
    </citation>
    <scope>NUCLEOTIDE SEQUENCE</scope>
</reference>
<dbReference type="InterPro" id="IPR014716">
    <property type="entry name" value="Fibrinogen_a/b/g_C_1"/>
</dbReference>
<evidence type="ECO:0000313" key="6">
    <source>
        <dbReference type="EMBL" id="SNX33993.1"/>
    </source>
</evidence>
<dbReference type="EMBL" id="HAHM01000115">
    <property type="protein sequence ID" value="SNX33993.1"/>
    <property type="molecule type" value="Transcribed_RNA"/>
</dbReference>
<dbReference type="SMART" id="SM00186">
    <property type="entry name" value="FBG"/>
    <property type="match status" value="1"/>
</dbReference>
<dbReference type="InterPro" id="IPR020837">
    <property type="entry name" value="Fibrinogen_CS"/>
</dbReference>
<accession>A0A4Q8K6R7</accession>
<dbReference type="Gene3D" id="3.90.215.10">
    <property type="entry name" value="Gamma Fibrinogen, chain A, domain 1"/>
    <property type="match status" value="1"/>
</dbReference>
<reference evidence="7" key="2">
    <citation type="submission" date="2019-05" db="EMBL/GenBank/DDBJ databases">
        <title>Unravelling the molecular evolution of spider venoms.</title>
        <authorList>
            <person name="Pineda S."/>
        </authorList>
    </citation>
    <scope>NUCLEOTIDE SEQUENCE</scope>
</reference>
<dbReference type="GO" id="GO:0030246">
    <property type="term" value="F:carbohydrate binding"/>
    <property type="evidence" value="ECO:0007669"/>
    <property type="project" value="UniProtKB-ARBA"/>
</dbReference>